<accession>A0ACB9XK80</accession>
<sequence length="352" mass="39566">MPQLKNWLYLTQHGMFCRMCRQHKPPVKKGPLKRAFIEIGILVFRKFYIERHISSEPHQYSVKHQVSLASGYSVMQAFEPTVIMEHEAVIGGFKCLYWLVKNEMAHHTNYPKLLSLAQLLGCDYFEKLKLDLHVRHLDKEGCVFNHFLDLVTLEDGKADSVVAAIKSVLQKKELPVDRLYGLGTDGAAVMTGRLNGVAKQLTDSCPKLVSVACAAHRLALTCKDASNAVRYMANFRNHLQELHRFFRNSANTSATLRSAATTLGLNDLKVKEVKDTRWLSQDLAVQNLQRNLPAVLAALAEEASEHKEVPRAGASHTCYSGENSGDRRDPTPRNVPCSPTPRPGQPRWTWGL</sequence>
<dbReference type="EMBL" id="CM043789">
    <property type="protein sequence ID" value="KAI4826901.1"/>
    <property type="molecule type" value="Genomic_DNA"/>
</dbReference>
<protein>
    <submittedName>
        <fullName evidence="1">Uncharacterized protein</fullName>
    </submittedName>
</protein>
<gene>
    <name evidence="1" type="ORF">KUCAC02_030331</name>
</gene>
<evidence type="ECO:0000313" key="2">
    <source>
        <dbReference type="Proteomes" id="UP001057452"/>
    </source>
</evidence>
<dbReference type="Proteomes" id="UP001057452">
    <property type="component" value="Chromosome 5"/>
</dbReference>
<comment type="caution">
    <text evidence="1">The sequence shown here is derived from an EMBL/GenBank/DDBJ whole genome shotgun (WGS) entry which is preliminary data.</text>
</comment>
<name>A0ACB9XK80_CHAAC</name>
<proteinExistence type="predicted"/>
<reference evidence="1" key="1">
    <citation type="submission" date="2022-05" db="EMBL/GenBank/DDBJ databases">
        <title>Chromosome-level genome of Chaenocephalus aceratus.</title>
        <authorList>
            <person name="Park H."/>
        </authorList>
    </citation>
    <scope>NUCLEOTIDE SEQUENCE</scope>
    <source>
        <strain evidence="1">KU_202001</strain>
    </source>
</reference>
<keyword evidence="2" id="KW-1185">Reference proteome</keyword>
<evidence type="ECO:0000313" key="1">
    <source>
        <dbReference type="EMBL" id="KAI4826901.1"/>
    </source>
</evidence>
<organism evidence="1 2">
    <name type="scientific">Chaenocephalus aceratus</name>
    <name type="common">Blackfin icefish</name>
    <name type="synonym">Chaenichthys aceratus</name>
    <dbReference type="NCBI Taxonomy" id="36190"/>
    <lineage>
        <taxon>Eukaryota</taxon>
        <taxon>Metazoa</taxon>
        <taxon>Chordata</taxon>
        <taxon>Craniata</taxon>
        <taxon>Vertebrata</taxon>
        <taxon>Euteleostomi</taxon>
        <taxon>Actinopterygii</taxon>
        <taxon>Neopterygii</taxon>
        <taxon>Teleostei</taxon>
        <taxon>Neoteleostei</taxon>
        <taxon>Acanthomorphata</taxon>
        <taxon>Eupercaria</taxon>
        <taxon>Perciformes</taxon>
        <taxon>Notothenioidei</taxon>
        <taxon>Channichthyidae</taxon>
        <taxon>Chaenocephalus</taxon>
    </lineage>
</organism>